<dbReference type="CDD" id="cd00413">
    <property type="entry name" value="Glyco_hydrolase_16"/>
    <property type="match status" value="1"/>
</dbReference>
<evidence type="ECO:0000256" key="1">
    <source>
        <dbReference type="ARBA" id="ARBA00006865"/>
    </source>
</evidence>
<reference evidence="4 5" key="1">
    <citation type="journal article" date="2007" name="Int. J. Syst. Evol. Microbiol.">
        <title>Description of Pelomonas aquatica sp. nov. and Pelomonas puraquae sp. nov., isolated from industrial and haemodialysis water.</title>
        <authorList>
            <person name="Gomila M."/>
            <person name="Bowien B."/>
            <person name="Falsen E."/>
            <person name="Moore E.R."/>
            <person name="Lalucat J."/>
        </authorList>
    </citation>
    <scope>NUCLEOTIDE SEQUENCE [LARGE SCALE GENOMIC DNA]</scope>
    <source>
        <strain evidence="4 5">CCUG 52769</strain>
    </source>
</reference>
<dbReference type="GO" id="GO:0004553">
    <property type="term" value="F:hydrolase activity, hydrolyzing O-glycosyl compounds"/>
    <property type="evidence" value="ECO:0007669"/>
    <property type="project" value="InterPro"/>
</dbReference>
<dbReference type="GO" id="GO:0005975">
    <property type="term" value="P:carbohydrate metabolic process"/>
    <property type="evidence" value="ECO:0007669"/>
    <property type="project" value="InterPro"/>
</dbReference>
<evidence type="ECO:0000256" key="2">
    <source>
        <dbReference type="SAM" id="SignalP"/>
    </source>
</evidence>
<keyword evidence="5" id="KW-1185">Reference proteome</keyword>
<comment type="caution">
    <text evidence="4">The sequence shown here is derived from an EMBL/GenBank/DDBJ whole genome shotgun (WGS) entry which is preliminary data.</text>
</comment>
<organism evidence="4 5">
    <name type="scientific">Roseateles puraquae</name>
    <dbReference type="NCBI Taxonomy" id="431059"/>
    <lineage>
        <taxon>Bacteria</taxon>
        <taxon>Pseudomonadati</taxon>
        <taxon>Pseudomonadota</taxon>
        <taxon>Betaproteobacteria</taxon>
        <taxon>Burkholderiales</taxon>
        <taxon>Sphaerotilaceae</taxon>
        <taxon>Roseateles</taxon>
    </lineage>
</organism>
<dbReference type="InterPro" id="IPR000757">
    <property type="entry name" value="Beta-glucanase-like"/>
</dbReference>
<proteinExistence type="inferred from homology"/>
<feature type="chain" id="PRO_5013191279" evidence="2">
    <location>
        <begin position="34"/>
        <end position="301"/>
    </location>
</feature>
<evidence type="ECO:0000313" key="5">
    <source>
        <dbReference type="Proteomes" id="UP000197446"/>
    </source>
</evidence>
<dbReference type="SUPFAM" id="SSF49899">
    <property type="entry name" value="Concanavalin A-like lectins/glucanases"/>
    <property type="match status" value="1"/>
</dbReference>
<dbReference type="PROSITE" id="PS51762">
    <property type="entry name" value="GH16_2"/>
    <property type="match status" value="1"/>
</dbReference>
<accession>A0A254N7D9</accession>
<evidence type="ECO:0000313" key="4">
    <source>
        <dbReference type="EMBL" id="OWQ98113.1"/>
    </source>
</evidence>
<keyword evidence="4" id="KW-0378">Hydrolase</keyword>
<feature type="domain" description="GH16" evidence="3">
    <location>
        <begin position="24"/>
        <end position="267"/>
    </location>
</feature>
<gene>
    <name evidence="4" type="ORF">CDO81_26820</name>
</gene>
<sequence length="301" mass="32591">MGAHAAACGRTRAGAGMSAVRLALLLWALPASAMAAARGEFFDDFSQPDLDALRANGWVLREGSGHPGLPGARFAPSQLGLSGGLLTLSLKTDGTPAHTTLAQLCGPRKFLIGTTTARVRLRDTPGSRDPIIQSFFLASPLRHDYDPDFSEVDFEYLPHGGWGEPETRLYGVSWHTVRIDPWQSFNQASTLPGSFDGWQLLTVQVEATRTRHYVNGRLIGEHTGRNVPSHPMAISFNHWLAAGAVAGAPREYSFDVDWVLHEAGRTLTPAAMQARAAQLKRQGKDRVDTVPDSGLVSECNL</sequence>
<dbReference type="Proteomes" id="UP000197446">
    <property type="component" value="Unassembled WGS sequence"/>
</dbReference>
<name>A0A254N7D9_9BURK</name>
<keyword evidence="2" id="KW-0732">Signal</keyword>
<comment type="similarity">
    <text evidence="1">Belongs to the glycosyl hydrolase 16 family.</text>
</comment>
<dbReference type="InterPro" id="IPR013320">
    <property type="entry name" value="ConA-like_dom_sf"/>
</dbReference>
<evidence type="ECO:0000259" key="3">
    <source>
        <dbReference type="PROSITE" id="PS51762"/>
    </source>
</evidence>
<dbReference type="Gene3D" id="2.60.120.200">
    <property type="match status" value="1"/>
</dbReference>
<protein>
    <submittedName>
        <fullName evidence="4">Hydrolase</fullName>
    </submittedName>
</protein>
<dbReference type="EMBL" id="NISI01000023">
    <property type="protein sequence ID" value="OWQ98113.1"/>
    <property type="molecule type" value="Genomic_DNA"/>
</dbReference>
<dbReference type="AlphaFoldDB" id="A0A254N7D9"/>
<feature type="signal peptide" evidence="2">
    <location>
        <begin position="1"/>
        <end position="33"/>
    </location>
</feature>